<reference evidence="5" key="2">
    <citation type="submission" date="2024-10" db="UniProtKB">
        <authorList>
            <consortium name="EnsemblProtists"/>
        </authorList>
    </citation>
    <scope>IDENTIFICATION</scope>
</reference>
<name>A0A0D3KN61_EMIH1</name>
<evidence type="ECO:0000256" key="2">
    <source>
        <dbReference type="PROSITE-ProRule" id="PRU00235"/>
    </source>
</evidence>
<feature type="repeat" description="RCC1" evidence="2">
    <location>
        <begin position="243"/>
        <end position="294"/>
    </location>
</feature>
<dbReference type="Pfam" id="PF25390">
    <property type="entry name" value="WD40_RLD"/>
    <property type="match status" value="1"/>
</dbReference>
<feature type="region of interest" description="Disordered" evidence="3">
    <location>
        <begin position="1"/>
        <end position="28"/>
    </location>
</feature>
<dbReference type="InterPro" id="IPR058923">
    <property type="entry name" value="RCC1-like_dom"/>
</dbReference>
<dbReference type="STRING" id="2903.R1FNI5"/>
<dbReference type="HOGENOM" id="CLU_044016_0_0_1"/>
<dbReference type="GeneID" id="17282466"/>
<accession>A0A0D3KN61</accession>
<dbReference type="SUPFAM" id="SSF50985">
    <property type="entry name" value="RCC1/BLIP-II"/>
    <property type="match status" value="1"/>
</dbReference>
<sequence>MSTPPRRRSRRLASATAAAPSPDAPPPARLLDLPRELLERVLSRFNSPIDIARVAAVSLLFHASLAEEGIRLWAQEHGFELPPPPAGEDCAVRWLCYSALLHESNRPARAAAGERHSVFIGEGRLSSCGSAATEGEEEAEEDEEALPGLLGHGEGVTRLNTPTRLPSTLGGERAVSVSAAVYHSLALTADGAVWSWGEGNFGRLGHGDQQDQLQPKKIEAFAGQRVVAVSAGAYHSLALTADAAVWSWGFGVFGKLGHGDEETQLLPKKVEAFAGRRVVAVSAGGNHSLVLTADDAVYAWGVGESGCLGHGEDLSNQLPPKKIETWAPG</sequence>
<dbReference type="PROSITE" id="PS50181">
    <property type="entry name" value="FBOX"/>
    <property type="match status" value="1"/>
</dbReference>
<dbReference type="PANTHER" id="PTHR22872">
    <property type="entry name" value="BTK-BINDING PROTEIN-RELATED"/>
    <property type="match status" value="1"/>
</dbReference>
<keyword evidence="1" id="KW-0677">Repeat</keyword>
<keyword evidence="6" id="KW-1185">Reference proteome</keyword>
<feature type="compositionally biased region" description="Low complexity" evidence="3">
    <location>
        <begin position="12"/>
        <end position="21"/>
    </location>
</feature>
<feature type="compositionally biased region" description="Basic residues" evidence="3">
    <location>
        <begin position="1"/>
        <end position="11"/>
    </location>
</feature>
<dbReference type="InterPro" id="IPR009091">
    <property type="entry name" value="RCC1/BLIP-II"/>
</dbReference>
<protein>
    <recommendedName>
        <fullName evidence="4">F-box domain-containing protein</fullName>
    </recommendedName>
</protein>
<evidence type="ECO:0000313" key="6">
    <source>
        <dbReference type="Proteomes" id="UP000013827"/>
    </source>
</evidence>
<dbReference type="Proteomes" id="UP000013827">
    <property type="component" value="Unassembled WGS sequence"/>
</dbReference>
<dbReference type="InterPro" id="IPR051625">
    <property type="entry name" value="Signaling_Regulatory_Domain"/>
</dbReference>
<dbReference type="KEGG" id="ehx:EMIHUDRAFT_362284"/>
<dbReference type="SUPFAM" id="SSF81383">
    <property type="entry name" value="F-box domain"/>
    <property type="match status" value="1"/>
</dbReference>
<feature type="repeat" description="RCC1" evidence="2">
    <location>
        <begin position="191"/>
        <end position="242"/>
    </location>
</feature>
<dbReference type="InterPro" id="IPR001810">
    <property type="entry name" value="F-box_dom"/>
</dbReference>
<feature type="repeat" description="RCC1" evidence="2">
    <location>
        <begin position="295"/>
        <end position="329"/>
    </location>
</feature>
<dbReference type="PaxDb" id="2903-EOD37196"/>
<dbReference type="InterPro" id="IPR000408">
    <property type="entry name" value="Reg_chr_condens"/>
</dbReference>
<dbReference type="PROSITE" id="PS50012">
    <property type="entry name" value="RCC1_3"/>
    <property type="match status" value="3"/>
</dbReference>
<evidence type="ECO:0000313" key="5">
    <source>
        <dbReference type="EnsemblProtists" id="EOD37196"/>
    </source>
</evidence>
<evidence type="ECO:0000256" key="1">
    <source>
        <dbReference type="ARBA" id="ARBA00022737"/>
    </source>
</evidence>
<feature type="domain" description="F-box" evidence="4">
    <location>
        <begin position="27"/>
        <end position="76"/>
    </location>
</feature>
<dbReference type="Gene3D" id="2.130.10.30">
    <property type="entry name" value="Regulator of chromosome condensation 1/beta-lactamase-inhibitor protein II"/>
    <property type="match status" value="1"/>
</dbReference>
<dbReference type="AlphaFoldDB" id="A0A0D3KN61"/>
<dbReference type="eggNOG" id="KOG1426">
    <property type="taxonomic scope" value="Eukaryota"/>
</dbReference>
<organism evidence="5 6">
    <name type="scientific">Emiliania huxleyi (strain CCMP1516)</name>
    <dbReference type="NCBI Taxonomy" id="280463"/>
    <lineage>
        <taxon>Eukaryota</taxon>
        <taxon>Haptista</taxon>
        <taxon>Haptophyta</taxon>
        <taxon>Prymnesiophyceae</taxon>
        <taxon>Isochrysidales</taxon>
        <taxon>Noelaerhabdaceae</taxon>
        <taxon>Emiliania</taxon>
    </lineage>
</organism>
<dbReference type="PROSITE" id="PS00626">
    <property type="entry name" value="RCC1_2"/>
    <property type="match status" value="2"/>
</dbReference>
<dbReference type="RefSeq" id="XP_005789625.1">
    <property type="nucleotide sequence ID" value="XM_005789568.1"/>
</dbReference>
<evidence type="ECO:0000256" key="3">
    <source>
        <dbReference type="SAM" id="MobiDB-lite"/>
    </source>
</evidence>
<proteinExistence type="predicted"/>
<evidence type="ECO:0000259" key="4">
    <source>
        <dbReference type="PROSITE" id="PS50181"/>
    </source>
</evidence>
<dbReference type="InterPro" id="IPR036047">
    <property type="entry name" value="F-box-like_dom_sf"/>
</dbReference>
<dbReference type="PRINTS" id="PR00633">
    <property type="entry name" value="RCCNDNSATION"/>
</dbReference>
<dbReference type="EnsemblProtists" id="EOD37196">
    <property type="protein sequence ID" value="EOD37196"/>
    <property type="gene ID" value="EMIHUDRAFT_362284"/>
</dbReference>
<dbReference type="PANTHER" id="PTHR22872:SF2">
    <property type="entry name" value="INHIBITOR OF BRUTON TYROSINE KINASE"/>
    <property type="match status" value="1"/>
</dbReference>
<reference evidence="6" key="1">
    <citation type="journal article" date="2013" name="Nature">
        <title>Pan genome of the phytoplankton Emiliania underpins its global distribution.</title>
        <authorList>
            <person name="Read B.A."/>
            <person name="Kegel J."/>
            <person name="Klute M.J."/>
            <person name="Kuo A."/>
            <person name="Lefebvre S.C."/>
            <person name="Maumus F."/>
            <person name="Mayer C."/>
            <person name="Miller J."/>
            <person name="Monier A."/>
            <person name="Salamov A."/>
            <person name="Young J."/>
            <person name="Aguilar M."/>
            <person name="Claverie J.M."/>
            <person name="Frickenhaus S."/>
            <person name="Gonzalez K."/>
            <person name="Herman E.K."/>
            <person name="Lin Y.C."/>
            <person name="Napier J."/>
            <person name="Ogata H."/>
            <person name="Sarno A.F."/>
            <person name="Shmutz J."/>
            <person name="Schroeder D."/>
            <person name="de Vargas C."/>
            <person name="Verret F."/>
            <person name="von Dassow P."/>
            <person name="Valentin K."/>
            <person name="Van de Peer Y."/>
            <person name="Wheeler G."/>
            <person name="Dacks J.B."/>
            <person name="Delwiche C.F."/>
            <person name="Dyhrman S.T."/>
            <person name="Glockner G."/>
            <person name="John U."/>
            <person name="Richards T."/>
            <person name="Worden A.Z."/>
            <person name="Zhang X."/>
            <person name="Grigoriev I.V."/>
            <person name="Allen A.E."/>
            <person name="Bidle K."/>
            <person name="Borodovsky M."/>
            <person name="Bowler C."/>
            <person name="Brownlee C."/>
            <person name="Cock J.M."/>
            <person name="Elias M."/>
            <person name="Gladyshev V.N."/>
            <person name="Groth M."/>
            <person name="Guda C."/>
            <person name="Hadaegh A."/>
            <person name="Iglesias-Rodriguez M.D."/>
            <person name="Jenkins J."/>
            <person name="Jones B.M."/>
            <person name="Lawson T."/>
            <person name="Leese F."/>
            <person name="Lindquist E."/>
            <person name="Lobanov A."/>
            <person name="Lomsadze A."/>
            <person name="Malik S.B."/>
            <person name="Marsh M.E."/>
            <person name="Mackinder L."/>
            <person name="Mock T."/>
            <person name="Mueller-Roeber B."/>
            <person name="Pagarete A."/>
            <person name="Parker M."/>
            <person name="Probert I."/>
            <person name="Quesneville H."/>
            <person name="Raines C."/>
            <person name="Rensing S.A."/>
            <person name="Riano-Pachon D.M."/>
            <person name="Richier S."/>
            <person name="Rokitta S."/>
            <person name="Shiraiwa Y."/>
            <person name="Soanes D.M."/>
            <person name="van der Giezen M."/>
            <person name="Wahlund T.M."/>
            <person name="Williams B."/>
            <person name="Wilson W."/>
            <person name="Wolfe G."/>
            <person name="Wurch L.L."/>
        </authorList>
    </citation>
    <scope>NUCLEOTIDE SEQUENCE</scope>
</reference>